<dbReference type="InterPro" id="IPR002078">
    <property type="entry name" value="Sigma_54_int"/>
</dbReference>
<evidence type="ECO:0000256" key="3">
    <source>
        <dbReference type="ARBA" id="ARBA00023015"/>
    </source>
</evidence>
<dbReference type="Gene3D" id="3.40.50.300">
    <property type="entry name" value="P-loop containing nucleotide triphosphate hydrolases"/>
    <property type="match status" value="1"/>
</dbReference>
<dbReference type="PANTHER" id="PTHR32071">
    <property type="entry name" value="TRANSCRIPTIONAL REGULATORY PROTEIN"/>
    <property type="match status" value="1"/>
</dbReference>
<dbReference type="InterPro" id="IPR013767">
    <property type="entry name" value="PAS_fold"/>
</dbReference>
<evidence type="ECO:0000259" key="5">
    <source>
        <dbReference type="PROSITE" id="PS50045"/>
    </source>
</evidence>
<accession>A0A2N6MNB6</accession>
<dbReference type="Proteomes" id="UP000234966">
    <property type="component" value="Unassembled WGS sequence"/>
</dbReference>
<dbReference type="PROSITE" id="PS00675">
    <property type="entry name" value="SIGMA54_INTERACT_1"/>
    <property type="match status" value="1"/>
</dbReference>
<dbReference type="Pfam" id="PF00158">
    <property type="entry name" value="Sigma54_activat"/>
    <property type="match status" value="1"/>
</dbReference>
<dbReference type="InterPro" id="IPR058031">
    <property type="entry name" value="AAA_lid_NorR"/>
</dbReference>
<gene>
    <name evidence="7" type="ORF">CEN41_01695</name>
</gene>
<dbReference type="SUPFAM" id="SSF52540">
    <property type="entry name" value="P-loop containing nucleoside triphosphate hydrolases"/>
    <property type="match status" value="1"/>
</dbReference>
<proteinExistence type="predicted"/>
<reference evidence="7 8" key="1">
    <citation type="submission" date="2017-07" db="EMBL/GenBank/DDBJ databases">
        <title>Genomes of Fischerella (Mastigocladus) sp. strains.</title>
        <authorList>
            <person name="Miller S.R."/>
        </authorList>
    </citation>
    <scope>NUCLEOTIDE SEQUENCE [LARGE SCALE GENOMIC DNA]</scope>
    <source>
        <strain evidence="7 8">CCMEE 5330</strain>
    </source>
</reference>
<evidence type="ECO:0000256" key="2">
    <source>
        <dbReference type="ARBA" id="ARBA00022840"/>
    </source>
</evidence>
<dbReference type="GO" id="GO:0006355">
    <property type="term" value="P:regulation of DNA-templated transcription"/>
    <property type="evidence" value="ECO:0007669"/>
    <property type="project" value="InterPro"/>
</dbReference>
<evidence type="ECO:0000256" key="1">
    <source>
        <dbReference type="ARBA" id="ARBA00022741"/>
    </source>
</evidence>
<dbReference type="InterPro" id="IPR027417">
    <property type="entry name" value="P-loop_NTPase"/>
</dbReference>
<feature type="domain" description="PAS" evidence="6">
    <location>
        <begin position="220"/>
        <end position="291"/>
    </location>
</feature>
<evidence type="ECO:0000313" key="8">
    <source>
        <dbReference type="Proteomes" id="UP000234966"/>
    </source>
</evidence>
<evidence type="ECO:0000313" key="7">
    <source>
        <dbReference type="EMBL" id="PMB48271.1"/>
    </source>
</evidence>
<evidence type="ECO:0008006" key="9">
    <source>
        <dbReference type="Google" id="ProtNLM"/>
    </source>
</evidence>
<dbReference type="GO" id="GO:0043565">
    <property type="term" value="F:sequence-specific DNA binding"/>
    <property type="evidence" value="ECO:0007669"/>
    <property type="project" value="InterPro"/>
</dbReference>
<evidence type="ECO:0000256" key="4">
    <source>
        <dbReference type="ARBA" id="ARBA00023163"/>
    </source>
</evidence>
<dbReference type="InterPro" id="IPR000014">
    <property type="entry name" value="PAS"/>
</dbReference>
<dbReference type="SUPFAM" id="SSF55785">
    <property type="entry name" value="PYP-like sensor domain (PAS domain)"/>
    <property type="match status" value="1"/>
</dbReference>
<dbReference type="PRINTS" id="PR01590">
    <property type="entry name" value="HTHFIS"/>
</dbReference>
<keyword evidence="4" id="KW-0804">Transcription</keyword>
<dbReference type="Gene3D" id="3.30.450.40">
    <property type="match status" value="1"/>
</dbReference>
<feature type="domain" description="Sigma-54 factor interaction" evidence="5">
    <location>
        <begin position="348"/>
        <end position="574"/>
    </location>
</feature>
<dbReference type="InterPro" id="IPR003593">
    <property type="entry name" value="AAA+_ATPase"/>
</dbReference>
<keyword evidence="2" id="KW-0067">ATP-binding</keyword>
<dbReference type="SMART" id="SM00091">
    <property type="entry name" value="PAS"/>
    <property type="match status" value="1"/>
</dbReference>
<dbReference type="Pfam" id="PF02954">
    <property type="entry name" value="HTH_8"/>
    <property type="match status" value="1"/>
</dbReference>
<dbReference type="InterPro" id="IPR025662">
    <property type="entry name" value="Sigma_54_int_dom_ATP-bd_1"/>
</dbReference>
<protein>
    <recommendedName>
        <fullName evidence="9">Sigma-54-dependent Fis family transcriptional regulator</fullName>
    </recommendedName>
</protein>
<dbReference type="CDD" id="cd00009">
    <property type="entry name" value="AAA"/>
    <property type="match status" value="1"/>
</dbReference>
<organism evidence="7 8">
    <name type="scientific">Fischerella thermalis CCMEE 5330</name>
    <dbReference type="NCBI Taxonomy" id="2019670"/>
    <lineage>
        <taxon>Bacteria</taxon>
        <taxon>Bacillati</taxon>
        <taxon>Cyanobacteriota</taxon>
        <taxon>Cyanophyceae</taxon>
        <taxon>Nostocales</taxon>
        <taxon>Hapalosiphonaceae</taxon>
        <taxon>Fischerella</taxon>
    </lineage>
</organism>
<comment type="caution">
    <text evidence="7">The sequence shown here is derived from an EMBL/GenBank/DDBJ whole genome shotgun (WGS) entry which is preliminary data.</text>
</comment>
<name>A0A2N6MNB6_9CYAN</name>
<dbReference type="Gene3D" id="3.30.450.20">
    <property type="entry name" value="PAS domain"/>
    <property type="match status" value="1"/>
</dbReference>
<dbReference type="PROSITE" id="PS50112">
    <property type="entry name" value="PAS"/>
    <property type="match status" value="1"/>
</dbReference>
<dbReference type="PROSITE" id="PS50045">
    <property type="entry name" value="SIGMA54_INTERACT_4"/>
    <property type="match status" value="1"/>
</dbReference>
<dbReference type="InterPro" id="IPR029016">
    <property type="entry name" value="GAF-like_dom_sf"/>
</dbReference>
<dbReference type="Gene3D" id="1.10.8.60">
    <property type="match status" value="1"/>
</dbReference>
<keyword evidence="1" id="KW-0547">Nucleotide-binding</keyword>
<dbReference type="CDD" id="cd00130">
    <property type="entry name" value="PAS"/>
    <property type="match status" value="1"/>
</dbReference>
<dbReference type="Pfam" id="PF25601">
    <property type="entry name" value="AAA_lid_14"/>
    <property type="match status" value="1"/>
</dbReference>
<keyword evidence="3" id="KW-0805">Transcription regulation</keyword>
<dbReference type="PANTHER" id="PTHR32071:SF57">
    <property type="entry name" value="C4-DICARBOXYLATE TRANSPORT TRANSCRIPTIONAL REGULATORY PROTEIN DCTD"/>
    <property type="match status" value="1"/>
</dbReference>
<dbReference type="Pfam" id="PF00989">
    <property type="entry name" value="PAS"/>
    <property type="match status" value="1"/>
</dbReference>
<sequence length="657" mass="72522">MQEWLKWADSCMTRHLDWENALYHRNIAPYLPAWLVQSWERCAARLNPTGHYRTTNLSHEVLELLLRQHSVLLKLARPIMEDILQMLEPLPTIMLLCDSTGCVLDLVATPAMTPVLDQMGITHGLFLGEAHAGTNAVGVALMEASSVQVVGAEHFSIHWHPYVTSAAPMFTLEGHMIGVLGLIQPEHVNSSTTLGLVVSTAKAIENQYSIEQLNQKINAYQNELDTVISATSEPVIAWRSDGIVTYINAHAAQIIGQPRERVVGHPIEQVLVLPPALREYVDAHQEVSDEEVVLAFQQTEYNCLANLRVIHDEAEQTIYILTLRPIEQLQQLVNRFIGARVRLGIGNLIGESDVMRRLRRHVETAARGSAAVLITGETGTGKSLIAQAIHALSNHASGPFISLNCRAIPREMALEELMGFEASRSAEKGQPSKFELAHGGTLFLSEVEALPLNAQAAVLRVIETGNLIRLGGVRQIPVNVRLIASTTTSLDELVAAGSFRADLFFQLSAIHLTAPPLRKRLSDIPALIADILKRLTTELDRPLQLSEDALKILCEYDYPGNLHELQAIIERAASKVDGDLINAEVIIDSMRDHRRLSDPAGAPISQSLRQMEQTAILNALGRAKGNMTHAAQILGIGRTTLWRKLRLYRLLDQVPSS</sequence>
<dbReference type="EMBL" id="NMQI01000031">
    <property type="protein sequence ID" value="PMB48271.1"/>
    <property type="molecule type" value="Genomic_DNA"/>
</dbReference>
<evidence type="ECO:0000259" key="6">
    <source>
        <dbReference type="PROSITE" id="PS50112"/>
    </source>
</evidence>
<dbReference type="InterPro" id="IPR002197">
    <property type="entry name" value="HTH_Fis"/>
</dbReference>
<dbReference type="AlphaFoldDB" id="A0A2N6MNB6"/>
<dbReference type="SUPFAM" id="SSF46689">
    <property type="entry name" value="Homeodomain-like"/>
    <property type="match status" value="1"/>
</dbReference>
<dbReference type="SMART" id="SM00382">
    <property type="entry name" value="AAA"/>
    <property type="match status" value="1"/>
</dbReference>
<dbReference type="GO" id="GO:0005524">
    <property type="term" value="F:ATP binding"/>
    <property type="evidence" value="ECO:0007669"/>
    <property type="project" value="UniProtKB-KW"/>
</dbReference>
<dbReference type="Gene3D" id="1.10.10.60">
    <property type="entry name" value="Homeodomain-like"/>
    <property type="match status" value="1"/>
</dbReference>
<dbReference type="InterPro" id="IPR009057">
    <property type="entry name" value="Homeodomain-like_sf"/>
</dbReference>
<dbReference type="InterPro" id="IPR035965">
    <property type="entry name" value="PAS-like_dom_sf"/>
</dbReference>